<evidence type="ECO:0000313" key="8">
    <source>
        <dbReference type="Proteomes" id="UP000000491"/>
    </source>
</evidence>
<dbReference type="SUPFAM" id="SSF53092">
    <property type="entry name" value="Creatinase/prolidase N-terminal domain"/>
    <property type="match status" value="2"/>
</dbReference>
<feature type="domain" description="Peptidase M24" evidence="4">
    <location>
        <begin position="310"/>
        <end position="527"/>
    </location>
</feature>
<dbReference type="Pfam" id="PF00557">
    <property type="entry name" value="Peptidase_M24"/>
    <property type="match status" value="1"/>
</dbReference>
<evidence type="ECO:0000256" key="3">
    <source>
        <dbReference type="ARBA" id="ARBA00022801"/>
    </source>
</evidence>
<evidence type="ECO:0000313" key="7">
    <source>
        <dbReference type="EMBL" id="AEI37628.1"/>
    </source>
</evidence>
<dbReference type="STRING" id="579138.Zymop_0726"/>
<feature type="domain" description="Creatinase N-terminal" evidence="5">
    <location>
        <begin position="7"/>
        <end position="118"/>
    </location>
</feature>
<dbReference type="Pfam" id="PF16188">
    <property type="entry name" value="Peptidase_M24_C"/>
    <property type="match status" value="1"/>
</dbReference>
<dbReference type="InterPro" id="IPR036005">
    <property type="entry name" value="Creatinase/aminopeptidase-like"/>
</dbReference>
<dbReference type="InterPro" id="IPR033740">
    <property type="entry name" value="Pept_M24B"/>
</dbReference>
<reference evidence="7 8" key="1">
    <citation type="journal article" date="2011" name="J. Bacteriol.">
        <title>Genome sequence of the ethanol-producing Zymomonas mobilis subsp. pomaceae lectotype strain ATCC 29192.</title>
        <authorList>
            <person name="Kouvelis V.N."/>
            <person name="Davenport K.W."/>
            <person name="Brettin T.S."/>
            <person name="Bruce D."/>
            <person name="Detter C."/>
            <person name="Han C.S."/>
            <person name="Nolan M."/>
            <person name="Tapia R."/>
            <person name="Damoulaki A."/>
            <person name="Kyrpides N.C."/>
            <person name="Typas M.A."/>
            <person name="Pappas K.M."/>
        </authorList>
    </citation>
    <scope>NUCLEOTIDE SEQUENCE [LARGE SCALE GENOMIC DNA]</scope>
    <source>
        <strain evidence="8">ATCC 29192 / DSM 22645 / JCM 10191 / CCUG 17912 / NBRC 13757 / NCIMB 11200 / NRRL B-4491 / Barker I</strain>
    </source>
</reference>
<dbReference type="eggNOG" id="COG0006">
    <property type="taxonomic scope" value="Bacteria"/>
</dbReference>
<dbReference type="Pfam" id="PF16189">
    <property type="entry name" value="Creatinase_N_2"/>
    <property type="match status" value="1"/>
</dbReference>
<dbReference type="InterPro" id="IPR000587">
    <property type="entry name" value="Creatinase_N"/>
</dbReference>
<evidence type="ECO:0000256" key="2">
    <source>
        <dbReference type="ARBA" id="ARBA00022723"/>
    </source>
</evidence>
<keyword evidence="7" id="KW-0031">Aminopeptidase</keyword>
<accession>F8ES53</accession>
<dbReference type="GO" id="GO:0070006">
    <property type="term" value="F:metalloaminopeptidase activity"/>
    <property type="evidence" value="ECO:0007669"/>
    <property type="project" value="InterPro"/>
</dbReference>
<organism evidence="7 8">
    <name type="scientific">Zymomonas mobilis subsp. pomaceae (strain ATCC 29192 / DSM 22645 / JCM 10191 / CCUG 17912 / NBRC 13757 / NCIMB 11200 / NRRL B-4491 / Barker I)</name>
    <dbReference type="NCBI Taxonomy" id="579138"/>
    <lineage>
        <taxon>Bacteria</taxon>
        <taxon>Pseudomonadati</taxon>
        <taxon>Pseudomonadota</taxon>
        <taxon>Alphaproteobacteria</taxon>
        <taxon>Sphingomonadales</taxon>
        <taxon>Zymomonadaceae</taxon>
        <taxon>Zymomonas</taxon>
    </lineage>
</organism>
<keyword evidence="2" id="KW-0479">Metal-binding</keyword>
<dbReference type="InterPro" id="IPR032416">
    <property type="entry name" value="Peptidase_M24_C"/>
</dbReference>
<dbReference type="MEROPS" id="M24.009"/>
<dbReference type="EC" id="3.4.11.9" evidence="7"/>
<dbReference type="InterPro" id="IPR050422">
    <property type="entry name" value="X-Pro_aminopeptidase_P"/>
</dbReference>
<dbReference type="CDD" id="cd01085">
    <property type="entry name" value="APP"/>
    <property type="match status" value="1"/>
</dbReference>
<feature type="domain" description="Peptidase M24 C-terminal" evidence="6">
    <location>
        <begin position="538"/>
        <end position="597"/>
    </location>
</feature>
<evidence type="ECO:0000259" key="5">
    <source>
        <dbReference type="Pfam" id="PF01321"/>
    </source>
</evidence>
<dbReference type="PANTHER" id="PTHR43763:SF6">
    <property type="entry name" value="XAA-PRO AMINOPEPTIDASE 1"/>
    <property type="match status" value="1"/>
</dbReference>
<keyword evidence="3 7" id="KW-0378">Hydrolase</keyword>
<dbReference type="KEGG" id="zmp:Zymop_0726"/>
<sequence length="599" mass="66104">MSSHMQRLKALREELHRQNLQGFFVPLTDEHMSEYVGAYAQRLAWLTGFEGSAGSAVVLEHGAAIFVDGRYTIQVREQTDPDIWSYGTPPRDNPVRWAASHLKSGDRVGYDPWLASSGWEKSTRLLLESSGIHLIAVESNPIDNIWQGRPLPSQAPVFIQPDNLAGCTSAKKRQDIAQWLEEIKADSLVLTALDSIAWIFNIRGRDVSCTPVALAFAFIHKDASADLFIDLSKIDEALKAHLGPDIRIHDRSDFAAALKNFSKKYVALDPEHSVMAISALLKAGNAQIIEVRDPVILKKAIKNATEIQGHRHAQLRDSTALTRFLYWLSQTAPKGSLTELSAAEKLLEFRKDTGALVDVSFETISAVGPHSAIPHYRVTEASNLPLKNNEIYLVDSGGQYQDGTTDVTRTVIIGTPTQEMKQRFTLVLKGHIALAQSVFPKGVCGAQLDSFARQYLWQAGLDYAHGTGHGVGAFLSVHEGPQRISPSGGAFSGGSEVLQSGMIISNEPGYYKTGAYGIRIENLLLVKPVKITNAEKECLGFETLNFAPIDRHLIDISLLSESDINWLDNYHADVRQRLSPFLSEEESTWLKEMTLPLAS</sequence>
<evidence type="ECO:0000256" key="1">
    <source>
        <dbReference type="ARBA" id="ARBA00008766"/>
    </source>
</evidence>
<dbReference type="Gene3D" id="3.40.350.10">
    <property type="entry name" value="Creatinase/prolidase N-terminal domain"/>
    <property type="match status" value="2"/>
</dbReference>
<dbReference type="PATRIC" id="fig|579138.3.peg.765"/>
<dbReference type="GO" id="GO:0046872">
    <property type="term" value="F:metal ion binding"/>
    <property type="evidence" value="ECO:0007669"/>
    <property type="project" value="UniProtKB-KW"/>
</dbReference>
<name>F8ES53_ZYMMT</name>
<keyword evidence="7" id="KW-0645">Protease</keyword>
<dbReference type="Gene3D" id="3.90.230.10">
    <property type="entry name" value="Creatinase/methionine aminopeptidase superfamily"/>
    <property type="match status" value="1"/>
</dbReference>
<evidence type="ECO:0000259" key="4">
    <source>
        <dbReference type="Pfam" id="PF00557"/>
    </source>
</evidence>
<dbReference type="EMBL" id="CP002865">
    <property type="protein sequence ID" value="AEI37628.1"/>
    <property type="molecule type" value="Genomic_DNA"/>
</dbReference>
<dbReference type="GO" id="GO:0005737">
    <property type="term" value="C:cytoplasm"/>
    <property type="evidence" value="ECO:0007669"/>
    <property type="project" value="UniProtKB-ARBA"/>
</dbReference>
<dbReference type="AlphaFoldDB" id="F8ES53"/>
<dbReference type="HOGENOM" id="CLU_011781_2_1_5"/>
<dbReference type="InterPro" id="IPR000994">
    <property type="entry name" value="Pept_M24"/>
</dbReference>
<evidence type="ECO:0000259" key="6">
    <source>
        <dbReference type="Pfam" id="PF16188"/>
    </source>
</evidence>
<dbReference type="PANTHER" id="PTHR43763">
    <property type="entry name" value="XAA-PRO AMINOPEPTIDASE 1"/>
    <property type="match status" value="1"/>
</dbReference>
<dbReference type="SUPFAM" id="SSF55920">
    <property type="entry name" value="Creatinase/aminopeptidase"/>
    <property type="match status" value="1"/>
</dbReference>
<gene>
    <name evidence="7" type="ordered locus">Zymop_0726</name>
</gene>
<dbReference type="RefSeq" id="WP_013934024.1">
    <property type="nucleotide sequence ID" value="NC_015709.1"/>
</dbReference>
<proteinExistence type="inferred from homology"/>
<dbReference type="FunFam" id="3.90.230.10:FF:000009">
    <property type="entry name" value="xaa-Pro aminopeptidase 2"/>
    <property type="match status" value="1"/>
</dbReference>
<comment type="similarity">
    <text evidence="1">Belongs to the peptidase M24B family.</text>
</comment>
<dbReference type="Pfam" id="PF01321">
    <property type="entry name" value="Creatinase_N"/>
    <property type="match status" value="1"/>
</dbReference>
<dbReference type="Proteomes" id="UP000000491">
    <property type="component" value="Chromosome"/>
</dbReference>
<protein>
    <submittedName>
        <fullName evidence="7">Xaa-Pro aminopeptidase</fullName>
        <ecNumber evidence="7">3.4.11.9</ecNumber>
    </submittedName>
</protein>
<dbReference type="InterPro" id="IPR029149">
    <property type="entry name" value="Creatin/AminoP/Spt16_N"/>
</dbReference>